<evidence type="ECO:0000256" key="4">
    <source>
        <dbReference type="SAM" id="MobiDB-lite"/>
    </source>
</evidence>
<dbReference type="PROSITE" id="PS50901">
    <property type="entry name" value="FTSK"/>
    <property type="match status" value="1"/>
</dbReference>
<protein>
    <submittedName>
        <fullName evidence="6">Cell division protein FtsK</fullName>
    </submittedName>
</protein>
<keyword evidence="6" id="KW-0132">Cell division</keyword>
<dbReference type="InterPro" id="IPR050206">
    <property type="entry name" value="FtsK/SpoIIIE/SftA"/>
</dbReference>
<keyword evidence="1 3" id="KW-0547">Nucleotide-binding</keyword>
<comment type="caution">
    <text evidence="6">The sequence shown here is derived from an EMBL/GenBank/DDBJ whole genome shotgun (WGS) entry which is preliminary data.</text>
</comment>
<dbReference type="AlphaFoldDB" id="A0A9D5UDT5"/>
<accession>A0A9D5UDT5</accession>
<dbReference type="Gene3D" id="3.40.50.300">
    <property type="entry name" value="P-loop containing nucleotide triphosphate hydrolases"/>
    <property type="match status" value="1"/>
</dbReference>
<evidence type="ECO:0000259" key="5">
    <source>
        <dbReference type="PROSITE" id="PS50901"/>
    </source>
</evidence>
<dbReference type="InterPro" id="IPR002543">
    <property type="entry name" value="FtsK_dom"/>
</dbReference>
<keyword evidence="7" id="KW-1185">Reference proteome</keyword>
<dbReference type="PANTHER" id="PTHR22683:SF41">
    <property type="entry name" value="DNA TRANSLOCASE FTSK"/>
    <property type="match status" value="1"/>
</dbReference>
<feature type="domain" description="FtsK" evidence="5">
    <location>
        <begin position="232"/>
        <end position="411"/>
    </location>
</feature>
<evidence type="ECO:0000256" key="1">
    <source>
        <dbReference type="ARBA" id="ARBA00022741"/>
    </source>
</evidence>
<organism evidence="6 7">
    <name type="scientific">Oerskovia douganii</name>
    <dbReference type="NCBI Taxonomy" id="2762210"/>
    <lineage>
        <taxon>Bacteria</taxon>
        <taxon>Bacillati</taxon>
        <taxon>Actinomycetota</taxon>
        <taxon>Actinomycetes</taxon>
        <taxon>Micrococcales</taxon>
        <taxon>Cellulomonadaceae</taxon>
        <taxon>Oerskovia</taxon>
    </lineage>
</organism>
<feature type="compositionally biased region" description="Basic residues" evidence="4">
    <location>
        <begin position="500"/>
        <end position="510"/>
    </location>
</feature>
<reference evidence="6 7" key="1">
    <citation type="submission" date="2020-08" db="EMBL/GenBank/DDBJ databases">
        <title>A Genomic Blueprint of the Chicken Gut Microbiome.</title>
        <authorList>
            <person name="Gilroy R."/>
            <person name="Ravi A."/>
            <person name="Getino M."/>
            <person name="Pursley I."/>
            <person name="Horton D.L."/>
            <person name="Alikhan N.-F."/>
            <person name="Baker D."/>
            <person name="Gharbi K."/>
            <person name="Hall N."/>
            <person name="Watson M."/>
            <person name="Adriaenssens E.M."/>
            <person name="Foster-Nyarko E."/>
            <person name="Jarju S."/>
            <person name="Secka A."/>
            <person name="Antonio M."/>
            <person name="Oren A."/>
            <person name="Chaudhuri R."/>
            <person name="La Ragione R.M."/>
            <person name="Hildebrand F."/>
            <person name="Pallen M.J."/>
        </authorList>
    </citation>
    <scope>NUCLEOTIDE SEQUENCE [LARGE SCALE GENOMIC DNA]</scope>
    <source>
        <strain evidence="6 7">Sa1BUA8</strain>
    </source>
</reference>
<keyword evidence="2 3" id="KW-0067">ATP-binding</keyword>
<dbReference type="InterPro" id="IPR027417">
    <property type="entry name" value="P-loop_NTPase"/>
</dbReference>
<evidence type="ECO:0000313" key="6">
    <source>
        <dbReference type="EMBL" id="MBE7701211.1"/>
    </source>
</evidence>
<name>A0A9D5UDT5_9CELL</name>
<gene>
    <name evidence="6" type="ORF">H9623_12980</name>
</gene>
<dbReference type="PANTHER" id="PTHR22683">
    <property type="entry name" value="SPORULATION PROTEIN RELATED"/>
    <property type="match status" value="1"/>
</dbReference>
<feature type="compositionally biased region" description="Pro residues" evidence="4">
    <location>
        <begin position="468"/>
        <end position="480"/>
    </location>
</feature>
<evidence type="ECO:0000313" key="7">
    <source>
        <dbReference type="Proteomes" id="UP000822993"/>
    </source>
</evidence>
<dbReference type="EMBL" id="JACSPN010000017">
    <property type="protein sequence ID" value="MBE7701211.1"/>
    <property type="molecule type" value="Genomic_DNA"/>
</dbReference>
<proteinExistence type="predicted"/>
<feature type="region of interest" description="Disordered" evidence="4">
    <location>
        <begin position="468"/>
        <end position="521"/>
    </location>
</feature>
<dbReference type="SUPFAM" id="SSF52540">
    <property type="entry name" value="P-loop containing nucleoside triphosphate hydrolases"/>
    <property type="match status" value="1"/>
</dbReference>
<keyword evidence="6" id="KW-0131">Cell cycle</keyword>
<dbReference type="GO" id="GO:0003677">
    <property type="term" value="F:DNA binding"/>
    <property type="evidence" value="ECO:0007669"/>
    <property type="project" value="InterPro"/>
</dbReference>
<dbReference type="GO" id="GO:0051301">
    <property type="term" value="P:cell division"/>
    <property type="evidence" value="ECO:0007669"/>
    <property type="project" value="UniProtKB-KW"/>
</dbReference>
<dbReference type="GO" id="GO:0005524">
    <property type="term" value="F:ATP binding"/>
    <property type="evidence" value="ECO:0007669"/>
    <property type="project" value="UniProtKB-UniRule"/>
</dbReference>
<sequence length="521" mass="56225">MVLPRAGLCRSGAGRQGVRREGRGLMDTLSTAWAVTRQVAGVVGHLFAWTLRPWRLLLACVVLGNVLLLGSHAAAGYAVLWSVPAFSLVRAVWFAVDPLTYDAVLGGPIRRRGWRRTARRNWVLVAEHCGLASTPRGNEPRVIPRLQRVRASENTLCLQIRARIGQTADDITEAAEAIATAFGAQSVETRRLGAGWVELVLTMRELLDVPTFPTIPVRVETCAVTLGRCSDGQPWRLDLSGRHTLVVGRTGSGKGSIFWGVAGNLAPAAHAGMVNLWGIDLKGGVEVAVGAPMFSHVAMTEDNAVHLLRALYRVIVERQRIMRGLTRQFAPNPGDPVHVLMIDELAVLTAYASKEVVNEAASLLKLILTQGRAFGVIVVAFVQDPRKETVGMRDLFTQTIALRLASAAETRMVLGDGTASDSPAHHIPRTIPGTGYAVSDDGFVQRVRADFWADDFIRMVAATYPAPPAPPLPEDAPPVAPVLSDASQPEESARAEGTARRPRAPRKPRTPRTTAEGSEVA</sequence>
<dbReference type="Proteomes" id="UP000822993">
    <property type="component" value="Unassembled WGS sequence"/>
</dbReference>
<feature type="binding site" evidence="3">
    <location>
        <begin position="248"/>
        <end position="255"/>
    </location>
    <ligand>
        <name>ATP</name>
        <dbReference type="ChEBI" id="CHEBI:30616"/>
    </ligand>
</feature>
<evidence type="ECO:0000256" key="3">
    <source>
        <dbReference type="PROSITE-ProRule" id="PRU00289"/>
    </source>
</evidence>
<dbReference type="Pfam" id="PF01580">
    <property type="entry name" value="FtsK_SpoIIIE"/>
    <property type="match status" value="1"/>
</dbReference>
<evidence type="ECO:0000256" key="2">
    <source>
        <dbReference type="ARBA" id="ARBA00022840"/>
    </source>
</evidence>